<feature type="domain" description="Zinc-ribbon" evidence="5">
    <location>
        <begin position="2"/>
        <end position="24"/>
    </location>
</feature>
<dbReference type="Gene3D" id="1.25.40.10">
    <property type="entry name" value="Tetratricopeptide repeat domain"/>
    <property type="match status" value="1"/>
</dbReference>
<reference evidence="6 7" key="1">
    <citation type="submission" date="2023-05" db="EMBL/GenBank/DDBJ databases">
        <title>[ruminococcus] sp. nov., isolated from a pig farm feces dump.</title>
        <authorList>
            <person name="Chang Y.-H."/>
        </authorList>
    </citation>
    <scope>NUCLEOTIDE SEQUENCE [LARGE SCALE GENOMIC DNA]</scope>
    <source>
        <strain evidence="6 7">YH-rum2234</strain>
    </source>
</reference>
<protein>
    <submittedName>
        <fullName evidence="6">Zinc-ribbon domain-containing protein</fullName>
    </submittedName>
</protein>
<feature type="coiled-coil region" evidence="2">
    <location>
        <begin position="283"/>
        <end position="349"/>
    </location>
</feature>
<feature type="coiled-coil region" evidence="2">
    <location>
        <begin position="472"/>
        <end position="499"/>
    </location>
</feature>
<evidence type="ECO:0000259" key="5">
    <source>
        <dbReference type="Pfam" id="PF13240"/>
    </source>
</evidence>
<feature type="compositionally biased region" description="Low complexity" evidence="3">
    <location>
        <begin position="51"/>
        <end position="64"/>
    </location>
</feature>
<evidence type="ECO:0000313" key="6">
    <source>
        <dbReference type="EMBL" id="MDI9242194.1"/>
    </source>
</evidence>
<dbReference type="EMBL" id="JASGBQ010000009">
    <property type="protein sequence ID" value="MDI9242194.1"/>
    <property type="molecule type" value="Genomic_DNA"/>
</dbReference>
<dbReference type="Proteomes" id="UP001300383">
    <property type="component" value="Unassembled WGS sequence"/>
</dbReference>
<comment type="caution">
    <text evidence="6">The sequence shown here is derived from an EMBL/GenBank/DDBJ whole genome shotgun (WGS) entry which is preliminary data.</text>
</comment>
<evidence type="ECO:0000256" key="1">
    <source>
        <dbReference type="PROSITE-ProRule" id="PRU00339"/>
    </source>
</evidence>
<feature type="region of interest" description="Disordered" evidence="3">
    <location>
        <begin position="36"/>
        <end position="86"/>
    </location>
</feature>
<sequence>MYCCNCGKKIDDNDKFCEYCGSPVCWDEPAAVIPGDGEHVSASEASDFSESGAVPVSAPAASAGDTSEPAGTVPEGTDSVTGDTIPNLEKKIMKNMEDELILEMPEAAGTGQFYAGTYGAGQRAASGHGEQAPYGQGSQTPPPYGQSGQAPHPYGQAHPPYGGGEQDPKEGKNPAKNKKKKVLIITLSCAAAALIIALAVFAFVISSPVNKLKKAIGDRDWTTVEALYEKSFLGDEKKEAKADEILQKEVESLKSEFTSGAMDYSTVKRHLKAIDEFWDDECVDKALEDIRELKDSRDAFESAEQCMQREEYDAAIRLYGEVVKSDSNYEKAQENLETAKAKYREKSLSDAAAYEEIKDYDSAIKTVEEALKLLPGDGELTSRLEALEAAKVSYAVQETLDEAQRYASQKSYFEAMAAIQEGLYENPDDEKLTAALKDYSEKYKADVLEKAQTALGTDENYEAAILVLDSAIRTLNGEYADVEQVFREKREEYVQAQLEKSERENAQAAIVGVWHATLVSVDGYEMGIDEFLEYAGMSGMSMILNCQASGALHVELLGEIGDGTWEKIGQDGSQYNLIVDGDPQPVTINTSGKLQMDLDGVVLIFEKERAA</sequence>
<evidence type="ECO:0000256" key="4">
    <source>
        <dbReference type="SAM" id="Phobius"/>
    </source>
</evidence>
<keyword evidence="4" id="KW-0812">Transmembrane</keyword>
<evidence type="ECO:0000313" key="7">
    <source>
        <dbReference type="Proteomes" id="UP001300383"/>
    </source>
</evidence>
<proteinExistence type="predicted"/>
<organism evidence="6 7">
    <name type="scientific">Fusibacillus kribbianus</name>
    <dbReference type="NCBI Taxonomy" id="3044208"/>
    <lineage>
        <taxon>Bacteria</taxon>
        <taxon>Bacillati</taxon>
        <taxon>Bacillota</taxon>
        <taxon>Clostridia</taxon>
        <taxon>Lachnospirales</taxon>
        <taxon>Lachnospiraceae</taxon>
        <taxon>Fusibacillus</taxon>
    </lineage>
</organism>
<dbReference type="AlphaFoldDB" id="A0AAP4BD92"/>
<dbReference type="InterPro" id="IPR026870">
    <property type="entry name" value="Zinc_ribbon_dom"/>
</dbReference>
<keyword evidence="7" id="KW-1185">Reference proteome</keyword>
<dbReference type="RefSeq" id="WP_283230644.1">
    <property type="nucleotide sequence ID" value="NZ_JASGBQ010000009.1"/>
</dbReference>
<dbReference type="PROSITE" id="PS50005">
    <property type="entry name" value="TPR"/>
    <property type="match status" value="1"/>
</dbReference>
<keyword evidence="4" id="KW-1133">Transmembrane helix</keyword>
<name>A0AAP4BD92_9FIRM</name>
<dbReference type="InterPro" id="IPR011990">
    <property type="entry name" value="TPR-like_helical_dom_sf"/>
</dbReference>
<accession>A0AAP4BD92</accession>
<keyword evidence="1" id="KW-0802">TPR repeat</keyword>
<feature type="repeat" description="TPR" evidence="1">
    <location>
        <begin position="344"/>
        <end position="377"/>
    </location>
</feature>
<evidence type="ECO:0000256" key="3">
    <source>
        <dbReference type="SAM" id="MobiDB-lite"/>
    </source>
</evidence>
<dbReference type="Pfam" id="PF13240">
    <property type="entry name" value="Zn_Ribbon_1"/>
    <property type="match status" value="1"/>
</dbReference>
<feature type="transmembrane region" description="Helical" evidence="4">
    <location>
        <begin position="182"/>
        <end position="205"/>
    </location>
</feature>
<evidence type="ECO:0000256" key="2">
    <source>
        <dbReference type="SAM" id="Coils"/>
    </source>
</evidence>
<keyword evidence="2" id="KW-0175">Coiled coil</keyword>
<keyword evidence="4" id="KW-0472">Membrane</keyword>
<feature type="region of interest" description="Disordered" evidence="3">
    <location>
        <begin position="121"/>
        <end position="175"/>
    </location>
</feature>
<dbReference type="InterPro" id="IPR019734">
    <property type="entry name" value="TPR_rpt"/>
</dbReference>
<gene>
    <name evidence="6" type="ORF">QJ036_06840</name>
</gene>
<dbReference type="SUPFAM" id="SSF48452">
    <property type="entry name" value="TPR-like"/>
    <property type="match status" value="1"/>
</dbReference>